<dbReference type="Pfam" id="PF03473">
    <property type="entry name" value="MOSC"/>
    <property type="match status" value="1"/>
</dbReference>
<comment type="caution">
    <text evidence="2">The sequence shown here is derived from an EMBL/GenBank/DDBJ whole genome shotgun (WGS) entry which is preliminary data.</text>
</comment>
<evidence type="ECO:0000313" key="2">
    <source>
        <dbReference type="EMBL" id="MDX6851135.1"/>
    </source>
</evidence>
<gene>
    <name evidence="2" type="ORF">SCD92_17285</name>
</gene>
<evidence type="ECO:0000259" key="1">
    <source>
        <dbReference type="PROSITE" id="PS51340"/>
    </source>
</evidence>
<dbReference type="EMBL" id="JAXAFO010000040">
    <property type="protein sequence ID" value="MDX6851135.1"/>
    <property type="molecule type" value="Genomic_DNA"/>
</dbReference>
<dbReference type="SUPFAM" id="SSF50800">
    <property type="entry name" value="PK beta-barrel domain-like"/>
    <property type="match status" value="1"/>
</dbReference>
<dbReference type="Proteomes" id="UP001273505">
    <property type="component" value="Unassembled WGS sequence"/>
</dbReference>
<dbReference type="InterPro" id="IPR052353">
    <property type="entry name" value="Benzoxazolinone_Detox_Enz"/>
</dbReference>
<dbReference type="RefSeq" id="WP_302721680.1">
    <property type="nucleotide sequence ID" value="NZ_JAULRU010000371.1"/>
</dbReference>
<organism evidence="2 3">
    <name type="scientific">Gilvimarinus gilvus</name>
    <dbReference type="NCBI Taxonomy" id="3058038"/>
    <lineage>
        <taxon>Bacteria</taxon>
        <taxon>Pseudomonadati</taxon>
        <taxon>Pseudomonadota</taxon>
        <taxon>Gammaproteobacteria</taxon>
        <taxon>Cellvibrionales</taxon>
        <taxon>Cellvibrionaceae</taxon>
        <taxon>Gilvimarinus</taxon>
    </lineage>
</organism>
<dbReference type="InterPro" id="IPR011037">
    <property type="entry name" value="Pyrv_Knase-like_insert_dom_sf"/>
</dbReference>
<dbReference type="PANTHER" id="PTHR30212">
    <property type="entry name" value="PROTEIN YIIM"/>
    <property type="match status" value="1"/>
</dbReference>
<feature type="domain" description="MOSC" evidence="1">
    <location>
        <begin position="28"/>
        <end position="163"/>
    </location>
</feature>
<dbReference type="PANTHER" id="PTHR30212:SF2">
    <property type="entry name" value="PROTEIN YIIM"/>
    <property type="match status" value="1"/>
</dbReference>
<dbReference type="PROSITE" id="PS51340">
    <property type="entry name" value="MOSC"/>
    <property type="match status" value="1"/>
</dbReference>
<keyword evidence="3" id="KW-1185">Reference proteome</keyword>
<dbReference type="InterPro" id="IPR005302">
    <property type="entry name" value="MoCF_Sase_C"/>
</dbReference>
<proteinExistence type="predicted"/>
<accession>A0ABU4S291</accession>
<protein>
    <submittedName>
        <fullName evidence="2">MOSC domain-containing protein</fullName>
    </submittedName>
</protein>
<dbReference type="Gene3D" id="2.40.33.20">
    <property type="entry name" value="PK beta-barrel domain-like"/>
    <property type="match status" value="1"/>
</dbReference>
<sequence length="213" mass="23160">MHLLSINSAVATELEIGNKTVTSGIFKEPLSGDVQISEFGVEGDTIVDTNVHGGEDQALYLYSAADYTWWSKQLGGQLSPGTFGENLTISDFHAGELRIGDQLKIGDAVLLEITAPRVPCVKFAAKMGDPKFVKQFVAAQRPGAYARVIRAGTISAGAPIEWRPTEQDYASVKEVFVQWHQKAWHPDAVKRALHSPISKIARGIIEKRTGVSS</sequence>
<name>A0ABU4S291_9GAMM</name>
<reference evidence="2 3" key="1">
    <citation type="submission" date="2023-11" db="EMBL/GenBank/DDBJ databases">
        <title>Gilvimarinus fulvus sp. nov., isolated from the surface of Kelp.</title>
        <authorList>
            <person name="Sun Y.Y."/>
            <person name="Gong Y."/>
            <person name="Du Z.J."/>
        </authorList>
    </citation>
    <scope>NUCLEOTIDE SEQUENCE [LARGE SCALE GENOMIC DNA]</scope>
    <source>
        <strain evidence="2 3">SDUM040013</strain>
    </source>
</reference>
<evidence type="ECO:0000313" key="3">
    <source>
        <dbReference type="Proteomes" id="UP001273505"/>
    </source>
</evidence>